<dbReference type="InParanoid" id="A0A0C3INE6"/>
<evidence type="ECO:0000313" key="2">
    <source>
        <dbReference type="Proteomes" id="UP000054217"/>
    </source>
</evidence>
<reference evidence="2" key="2">
    <citation type="submission" date="2015-01" db="EMBL/GenBank/DDBJ databases">
        <title>Evolutionary Origins and Diversification of the Mycorrhizal Mutualists.</title>
        <authorList>
            <consortium name="DOE Joint Genome Institute"/>
            <consortium name="Mycorrhizal Genomics Consortium"/>
            <person name="Kohler A."/>
            <person name="Kuo A."/>
            <person name="Nagy L.G."/>
            <person name="Floudas D."/>
            <person name="Copeland A."/>
            <person name="Barry K.W."/>
            <person name="Cichocki N."/>
            <person name="Veneault-Fourrey C."/>
            <person name="LaButti K."/>
            <person name="Lindquist E.A."/>
            <person name="Lipzen A."/>
            <person name="Lundell T."/>
            <person name="Morin E."/>
            <person name="Murat C."/>
            <person name="Riley R."/>
            <person name="Ohm R."/>
            <person name="Sun H."/>
            <person name="Tunlid A."/>
            <person name="Henrissat B."/>
            <person name="Grigoriev I.V."/>
            <person name="Hibbett D.S."/>
            <person name="Martin F."/>
        </authorList>
    </citation>
    <scope>NUCLEOTIDE SEQUENCE [LARGE SCALE GENOMIC DNA]</scope>
    <source>
        <strain evidence="2">Marx 270</strain>
    </source>
</reference>
<proteinExistence type="predicted"/>
<name>A0A0C3INE6_PISTI</name>
<reference evidence="1 2" key="1">
    <citation type="submission" date="2014-04" db="EMBL/GenBank/DDBJ databases">
        <authorList>
            <consortium name="DOE Joint Genome Institute"/>
            <person name="Kuo A."/>
            <person name="Kohler A."/>
            <person name="Costa M.D."/>
            <person name="Nagy L.G."/>
            <person name="Floudas D."/>
            <person name="Copeland A."/>
            <person name="Barry K.W."/>
            <person name="Cichocki N."/>
            <person name="Veneault-Fourrey C."/>
            <person name="LaButti K."/>
            <person name="Lindquist E.A."/>
            <person name="Lipzen A."/>
            <person name="Lundell T."/>
            <person name="Morin E."/>
            <person name="Murat C."/>
            <person name="Sun H."/>
            <person name="Tunlid A."/>
            <person name="Henrissat B."/>
            <person name="Grigoriev I.V."/>
            <person name="Hibbett D.S."/>
            <person name="Martin F."/>
            <person name="Nordberg H.P."/>
            <person name="Cantor M.N."/>
            <person name="Hua S.X."/>
        </authorList>
    </citation>
    <scope>NUCLEOTIDE SEQUENCE [LARGE SCALE GENOMIC DNA]</scope>
    <source>
        <strain evidence="1 2">Marx 270</strain>
    </source>
</reference>
<evidence type="ECO:0000313" key="1">
    <source>
        <dbReference type="EMBL" id="KIN98482.1"/>
    </source>
</evidence>
<gene>
    <name evidence="1" type="ORF">M404DRAFT_852449</name>
</gene>
<organism evidence="1 2">
    <name type="scientific">Pisolithus tinctorius Marx 270</name>
    <dbReference type="NCBI Taxonomy" id="870435"/>
    <lineage>
        <taxon>Eukaryota</taxon>
        <taxon>Fungi</taxon>
        <taxon>Dikarya</taxon>
        <taxon>Basidiomycota</taxon>
        <taxon>Agaricomycotina</taxon>
        <taxon>Agaricomycetes</taxon>
        <taxon>Agaricomycetidae</taxon>
        <taxon>Boletales</taxon>
        <taxon>Sclerodermatineae</taxon>
        <taxon>Pisolithaceae</taxon>
        <taxon>Pisolithus</taxon>
    </lineage>
</organism>
<dbReference type="AlphaFoldDB" id="A0A0C3INE6"/>
<protein>
    <submittedName>
        <fullName evidence="1">Uncharacterized protein</fullName>
    </submittedName>
</protein>
<sequence length="126" mass="14155">MANSIFFLSIAPGLAMTTTKCLRTMRNRVRSGKLSTIQNTEGIRELAVLTLKSDCVLLTFVIAFRARMSRSTGIFPTPNTTPRCSKYDPFGNHDHTLTSTQIKLNPMGIRPGEEYFFNLEKLVPNQ</sequence>
<dbReference type="EMBL" id="KN832015">
    <property type="protein sequence ID" value="KIN98482.1"/>
    <property type="molecule type" value="Genomic_DNA"/>
</dbReference>
<accession>A0A0C3INE6</accession>
<dbReference type="Proteomes" id="UP000054217">
    <property type="component" value="Unassembled WGS sequence"/>
</dbReference>
<keyword evidence="2" id="KW-1185">Reference proteome</keyword>
<dbReference type="HOGENOM" id="CLU_1982483_0_0_1"/>